<dbReference type="SUPFAM" id="SSF52172">
    <property type="entry name" value="CheY-like"/>
    <property type="match status" value="1"/>
</dbReference>
<dbReference type="Proteomes" id="UP000094389">
    <property type="component" value="Unassembled WGS sequence"/>
</dbReference>
<feature type="region of interest" description="Disordered" evidence="11">
    <location>
        <begin position="1"/>
        <end position="48"/>
    </location>
</feature>
<dbReference type="GO" id="GO:0006950">
    <property type="term" value="P:response to stress"/>
    <property type="evidence" value="ECO:0007669"/>
    <property type="project" value="UniProtKB-ARBA"/>
</dbReference>
<feature type="region of interest" description="Disordered" evidence="11">
    <location>
        <begin position="1115"/>
        <end position="1159"/>
    </location>
</feature>
<organism evidence="14 15">
    <name type="scientific">Cyberlindnera jadinii (strain ATCC 18201 / CBS 1600 / BCRC 20928 / JCM 3617 / NBRC 0987 / NRRL Y-1542)</name>
    <name type="common">Torula yeast</name>
    <name type="synonym">Candida utilis</name>
    <dbReference type="NCBI Taxonomy" id="983966"/>
    <lineage>
        <taxon>Eukaryota</taxon>
        <taxon>Fungi</taxon>
        <taxon>Dikarya</taxon>
        <taxon>Ascomycota</taxon>
        <taxon>Saccharomycotina</taxon>
        <taxon>Saccharomycetes</taxon>
        <taxon>Phaffomycetales</taxon>
        <taxon>Phaffomycetaceae</taxon>
        <taxon>Cyberlindnera</taxon>
    </lineage>
</organism>
<evidence type="ECO:0000313" key="14">
    <source>
        <dbReference type="EMBL" id="ODV75954.1"/>
    </source>
</evidence>
<sequence length="1519" mass="166098">MVERPTHPSRGSTPSVIVSDLDDVPIEVIGPSQDLDDSDPHKDLAQASGKNPSILLELDLDGNVRHLSKAWESVVGTRIAKIIDRPISNIILGSEEDKHVFVDATGIMMGDDESYRVRFVVSTNDALPDEEDIDQQASEGEETTAEGEHADSADTDSHSDAEEVGSTTGSTYSTEESGTDEESLSSLSTNGQVIELEGQGILIHNSKGIPTHSMWILKPFYANSLNVKLPSKLADSLGFGADIFASFLQSLSDYGIINEEDVPSPPHVLCRICEQPVPSWWLERHSQLCYNEHKCQSDVEMVHDMLIEQKKLIGVLTDSLHAQSSGSVGSVDNYKGEPLPHVSTIESNKSSSPISRKPRSGSIMRPLRFPFKTLSLLNELCETAIAINPSDFDEDTNTFTFSPNTKKALDEVDAYTIPSSSDPAISLLTEDTEKLVQEKVDAIDRLNSSLVYSQKIKDEVDELILQIITDTIRNIRNQTSDVKPPVSNRGPSVTSLDHSSDVSSQATNIAYPRPVSVHTNIFTDAYLGTDSLPSPTASHREDLSENKGRFSPARSITPGTEAVISDSSAVEQQVVFPGFSELHVKSPLLTPQRKPSPGIGQPFQNSPMSSIQRNSRTYPHDSMSGTPISSPLLLAHESVMMEKKGSYNEQLPVSSIKPPLSPLLVGMPVPKPVAPSIKDYEIVKPISKGAFGSVYLAIRKLTGEYFAIKVLKKSDMISKNQVTNVKAERAIMMAQSDSPYVAKLFSSFQSKDYLFLVMEYLPGGDCSTLVRMLGGLPEEWSRQYIAEVIAGVDDMHQKGIVHHDLKPDNLLIDSSGHLKLTDFGLSRMGLIRRQERIAGKGSVSEEAFGQSTMPTAHRQRSDSISALALSGSVSESASTSPNQSFFESIIKNEIRKGSGSSMFGSTPGSNHSSNPGSISATIPDTSGTVKPMHRSSSHTSFVIQDYETPSPASTGSKNFVLFDPENTSKNKKFVGTPDYLAPETIRGTGESAAADWWSVGCILFEFIFGYPPFHASTPEKVFQNILKGEIHWPELSAEEELKLCSPEAKDLISKLLTMDPEKRLGSNGAEEIKNHPYFKGVNWDDLWRAESGFVPMLDDPESTEYFESRGADMIEFPMDDEPSSSSEASRTDKVTLKKEHGGTTSQGSPSSANSPTMGKNHLSLAIPIHLRERRPSRLSDGSNEFGSFQFRNLPVLDKANKDVINRIKAEHMEHRSSFSSSSSDSRHHSMTSPSAFKRSSSPSIARSHSPGRVIAQHASVTQTPPPVALSSADDYPFYETSGRSTPSTDSGSPSTRAFSKPLTPNSGYGPGHSRGSRSGLFHKPMSEFSPSSSDNEDSRTSALERVRRRRQSSKMSERSGSKVHMLDVLLCESIPILRYSLKKDLESLGCAVVAVSAGDELIRRASGSVKFDLIITTLRVHRVEVVDIVKLLRHTSSVNSDTPVVAVTVYYKEAVSSGYFNDVLEKPVNKKQLQTVLEKYCHNHSHTEEAISDSESEAVPNSNKSHSSSDAHDNTVRKH</sequence>
<evidence type="ECO:0000256" key="11">
    <source>
        <dbReference type="SAM" id="MobiDB-lite"/>
    </source>
</evidence>
<dbReference type="STRING" id="983966.A0A1E4S8Z4"/>
<dbReference type="GeneID" id="30988390"/>
<feature type="compositionally biased region" description="Basic and acidic residues" evidence="11">
    <location>
        <begin position="1336"/>
        <end position="1345"/>
    </location>
</feature>
<dbReference type="GO" id="GO:0005634">
    <property type="term" value="C:nucleus"/>
    <property type="evidence" value="ECO:0007669"/>
    <property type="project" value="TreeGrafter"/>
</dbReference>
<dbReference type="GO" id="GO:0000160">
    <property type="term" value="P:phosphorelay signal transduction system"/>
    <property type="evidence" value="ECO:0007669"/>
    <property type="project" value="InterPro"/>
</dbReference>
<comment type="catalytic activity">
    <reaction evidence="8">
        <text>L-threonyl-[protein] + ATP = O-phospho-L-threonyl-[protein] + ADP + H(+)</text>
        <dbReference type="Rhea" id="RHEA:46608"/>
        <dbReference type="Rhea" id="RHEA-COMP:11060"/>
        <dbReference type="Rhea" id="RHEA-COMP:11605"/>
        <dbReference type="ChEBI" id="CHEBI:15378"/>
        <dbReference type="ChEBI" id="CHEBI:30013"/>
        <dbReference type="ChEBI" id="CHEBI:30616"/>
        <dbReference type="ChEBI" id="CHEBI:61977"/>
        <dbReference type="ChEBI" id="CHEBI:456216"/>
        <dbReference type="EC" id="2.7.11.1"/>
    </reaction>
</comment>
<dbReference type="GO" id="GO:0005737">
    <property type="term" value="C:cytoplasm"/>
    <property type="evidence" value="ECO:0007669"/>
    <property type="project" value="TreeGrafter"/>
</dbReference>
<evidence type="ECO:0000256" key="4">
    <source>
        <dbReference type="ARBA" id="ARBA00022679"/>
    </source>
</evidence>
<keyword evidence="15" id="KW-1185">Reference proteome</keyword>
<evidence type="ECO:0000256" key="8">
    <source>
        <dbReference type="ARBA" id="ARBA00047899"/>
    </source>
</evidence>
<keyword evidence="6" id="KW-0418">Kinase</keyword>
<dbReference type="FunFam" id="1.10.510.10:FF:000340">
    <property type="entry name" value="Serine threonine protein kinase"/>
    <property type="match status" value="1"/>
</dbReference>
<keyword evidence="7" id="KW-0067">ATP-binding</keyword>
<dbReference type="RefSeq" id="XP_020072993.1">
    <property type="nucleotide sequence ID" value="XM_020213994.1"/>
</dbReference>
<evidence type="ECO:0000259" key="13">
    <source>
        <dbReference type="PROSITE" id="PS50110"/>
    </source>
</evidence>
<feature type="compositionally biased region" description="Polar residues" evidence="11">
    <location>
        <begin position="489"/>
        <end position="501"/>
    </location>
</feature>
<evidence type="ECO:0000256" key="9">
    <source>
        <dbReference type="ARBA" id="ARBA00048679"/>
    </source>
</evidence>
<feature type="compositionally biased region" description="Low complexity" evidence="11">
    <location>
        <begin position="164"/>
        <end position="176"/>
    </location>
</feature>
<feature type="region of interest" description="Disordered" evidence="11">
    <location>
        <begin position="841"/>
        <end position="862"/>
    </location>
</feature>
<feature type="region of interest" description="Disordered" evidence="11">
    <location>
        <begin position="588"/>
        <end position="629"/>
    </location>
</feature>
<evidence type="ECO:0000256" key="2">
    <source>
        <dbReference type="ARBA" id="ARBA00022527"/>
    </source>
</evidence>
<evidence type="ECO:0000256" key="6">
    <source>
        <dbReference type="ARBA" id="ARBA00022777"/>
    </source>
</evidence>
<feature type="compositionally biased region" description="Low complexity" evidence="11">
    <location>
        <begin position="1280"/>
        <end position="1296"/>
    </location>
</feature>
<dbReference type="EMBL" id="KV453925">
    <property type="protein sequence ID" value="ODV75954.1"/>
    <property type="molecule type" value="Genomic_DNA"/>
</dbReference>
<dbReference type="OrthoDB" id="162894at2759"/>
<dbReference type="CDD" id="cd05611">
    <property type="entry name" value="STKc_Rim15_like"/>
    <property type="match status" value="1"/>
</dbReference>
<feature type="compositionally biased region" description="Polar residues" evidence="11">
    <location>
        <begin position="1142"/>
        <end position="1157"/>
    </location>
</feature>
<dbReference type="Gene3D" id="3.30.200.20">
    <property type="entry name" value="Phosphorylase Kinase, domain 1"/>
    <property type="match status" value="2"/>
</dbReference>
<evidence type="ECO:0000256" key="1">
    <source>
        <dbReference type="ARBA" id="ARBA00012513"/>
    </source>
</evidence>
<dbReference type="PROSITE" id="PS50011">
    <property type="entry name" value="PROTEIN_KINASE_DOM"/>
    <property type="match status" value="1"/>
</dbReference>
<keyword evidence="5" id="KW-0547">Nucleotide-binding</keyword>
<dbReference type="InterPro" id="IPR011006">
    <property type="entry name" value="CheY-like_superfamily"/>
</dbReference>
<feature type="compositionally biased region" description="Basic and acidic residues" evidence="11">
    <location>
        <begin position="146"/>
        <end position="161"/>
    </location>
</feature>
<dbReference type="InterPro" id="IPR008271">
    <property type="entry name" value="Ser/Thr_kinase_AS"/>
</dbReference>
<dbReference type="InterPro" id="IPR001789">
    <property type="entry name" value="Sig_transdc_resp-reg_receiver"/>
</dbReference>
<feature type="region of interest" description="Disordered" evidence="11">
    <location>
        <begin position="126"/>
        <end position="187"/>
    </location>
</feature>
<dbReference type="SUPFAM" id="SSF56112">
    <property type="entry name" value="Protein kinase-like (PK-like)"/>
    <property type="match status" value="1"/>
</dbReference>
<dbReference type="InterPro" id="IPR050236">
    <property type="entry name" value="Ser_Thr_kinase_AGC"/>
</dbReference>
<evidence type="ECO:0000259" key="12">
    <source>
        <dbReference type="PROSITE" id="PS50011"/>
    </source>
</evidence>
<feature type="region of interest" description="Disordered" evidence="11">
    <location>
        <begin position="1484"/>
        <end position="1519"/>
    </location>
</feature>
<feature type="compositionally biased region" description="Polar residues" evidence="11">
    <location>
        <begin position="602"/>
        <end position="629"/>
    </location>
</feature>
<dbReference type="OMA" id="HNRRFVG"/>
<feature type="domain" description="Response regulatory" evidence="13">
    <location>
        <begin position="1367"/>
        <end position="1481"/>
    </location>
</feature>
<dbReference type="FunFam" id="3.30.200.20:FF:001008">
    <property type="entry name" value="Serine/threonine-protein kinase cek1"/>
    <property type="match status" value="1"/>
</dbReference>
<feature type="region of interest" description="Disordered" evidence="11">
    <location>
        <begin position="532"/>
        <end position="556"/>
    </location>
</feature>
<dbReference type="InterPro" id="IPR000719">
    <property type="entry name" value="Prot_kinase_dom"/>
</dbReference>
<dbReference type="InterPro" id="IPR011009">
    <property type="entry name" value="Kinase-like_dom_sf"/>
</dbReference>
<dbReference type="GO" id="GO:0005524">
    <property type="term" value="F:ATP binding"/>
    <property type="evidence" value="ECO:0007669"/>
    <property type="project" value="UniProtKB-KW"/>
</dbReference>
<feature type="region of interest" description="Disordered" evidence="11">
    <location>
        <begin position="1212"/>
        <end position="1359"/>
    </location>
</feature>
<feature type="compositionally biased region" description="Basic and acidic residues" evidence="11">
    <location>
        <begin position="538"/>
        <end position="548"/>
    </location>
</feature>
<dbReference type="Gene3D" id="1.10.510.10">
    <property type="entry name" value="Transferase(Phosphotransferase) domain 1"/>
    <property type="match status" value="2"/>
</dbReference>
<keyword evidence="2" id="KW-0723">Serine/threonine-protein kinase</keyword>
<reference evidence="14 15" key="1">
    <citation type="journal article" date="2016" name="Proc. Natl. Acad. Sci. U.S.A.">
        <title>Comparative genomics of biotechnologically important yeasts.</title>
        <authorList>
            <person name="Riley R."/>
            <person name="Haridas S."/>
            <person name="Wolfe K.H."/>
            <person name="Lopes M.R."/>
            <person name="Hittinger C.T."/>
            <person name="Goeker M."/>
            <person name="Salamov A.A."/>
            <person name="Wisecaver J.H."/>
            <person name="Long T.M."/>
            <person name="Calvey C.H."/>
            <person name="Aerts A.L."/>
            <person name="Barry K.W."/>
            <person name="Choi C."/>
            <person name="Clum A."/>
            <person name="Coughlan A.Y."/>
            <person name="Deshpande S."/>
            <person name="Douglass A.P."/>
            <person name="Hanson S.J."/>
            <person name="Klenk H.-P."/>
            <person name="LaButti K.M."/>
            <person name="Lapidus A."/>
            <person name="Lindquist E.A."/>
            <person name="Lipzen A.M."/>
            <person name="Meier-Kolthoff J.P."/>
            <person name="Ohm R.A."/>
            <person name="Otillar R.P."/>
            <person name="Pangilinan J.L."/>
            <person name="Peng Y."/>
            <person name="Rokas A."/>
            <person name="Rosa C.A."/>
            <person name="Scheuner C."/>
            <person name="Sibirny A.A."/>
            <person name="Slot J.C."/>
            <person name="Stielow J.B."/>
            <person name="Sun H."/>
            <person name="Kurtzman C.P."/>
            <person name="Blackwell M."/>
            <person name="Grigoriev I.V."/>
            <person name="Jeffries T.W."/>
        </authorList>
    </citation>
    <scope>NUCLEOTIDE SEQUENCE [LARGE SCALE GENOMIC DNA]</scope>
    <source>
        <strain evidence="15">ATCC 18201 / CBS 1600 / BCRC 20928 / JCM 3617 / NBRC 0987 / NRRL Y-1542</strain>
    </source>
</reference>
<comment type="caution">
    <text evidence="10">Lacks conserved residue(s) required for the propagation of feature annotation.</text>
</comment>
<evidence type="ECO:0000256" key="3">
    <source>
        <dbReference type="ARBA" id="ARBA00022553"/>
    </source>
</evidence>
<dbReference type="PANTHER" id="PTHR24356:SF1">
    <property type="entry name" value="SERINE_THREONINE-PROTEIN KINASE GREATWALL"/>
    <property type="match status" value="1"/>
</dbReference>
<feature type="compositionally biased region" description="Basic and acidic residues" evidence="11">
    <location>
        <begin position="1507"/>
        <end position="1519"/>
    </location>
</feature>
<feature type="compositionally biased region" description="Basic and acidic residues" evidence="11">
    <location>
        <begin position="1129"/>
        <end position="1141"/>
    </location>
</feature>
<comment type="catalytic activity">
    <reaction evidence="9">
        <text>L-seryl-[protein] + ATP = O-phospho-L-seryl-[protein] + ADP + H(+)</text>
        <dbReference type="Rhea" id="RHEA:17989"/>
        <dbReference type="Rhea" id="RHEA-COMP:9863"/>
        <dbReference type="Rhea" id="RHEA-COMP:11604"/>
        <dbReference type="ChEBI" id="CHEBI:15378"/>
        <dbReference type="ChEBI" id="CHEBI:29999"/>
        <dbReference type="ChEBI" id="CHEBI:30616"/>
        <dbReference type="ChEBI" id="CHEBI:83421"/>
        <dbReference type="ChEBI" id="CHEBI:456216"/>
        <dbReference type="EC" id="2.7.11.1"/>
    </reaction>
</comment>
<dbReference type="PANTHER" id="PTHR24356">
    <property type="entry name" value="SERINE/THREONINE-PROTEIN KINASE"/>
    <property type="match status" value="1"/>
</dbReference>
<protein>
    <recommendedName>
        <fullName evidence="1">non-specific serine/threonine protein kinase</fullName>
        <ecNumber evidence="1">2.7.11.1</ecNumber>
    </recommendedName>
</protein>
<feature type="compositionally biased region" description="Polar residues" evidence="11">
    <location>
        <begin position="898"/>
        <end position="928"/>
    </location>
</feature>
<dbReference type="Gene3D" id="3.40.50.2300">
    <property type="match status" value="1"/>
</dbReference>
<dbReference type="SMART" id="SM00448">
    <property type="entry name" value="REC"/>
    <property type="match status" value="1"/>
</dbReference>
<dbReference type="SMART" id="SM00220">
    <property type="entry name" value="S_TKc"/>
    <property type="match status" value="1"/>
</dbReference>
<dbReference type="GO" id="GO:1901992">
    <property type="term" value="P:positive regulation of mitotic cell cycle phase transition"/>
    <property type="evidence" value="ECO:0007669"/>
    <property type="project" value="UniProtKB-ARBA"/>
</dbReference>
<dbReference type="Pfam" id="PF00069">
    <property type="entry name" value="Pkinase"/>
    <property type="match status" value="2"/>
</dbReference>
<dbReference type="EC" id="2.7.11.1" evidence="1"/>
<feature type="compositionally biased region" description="Acidic residues" evidence="11">
    <location>
        <begin position="127"/>
        <end position="145"/>
    </location>
</feature>
<feature type="domain" description="Protein kinase" evidence="12">
    <location>
        <begin position="680"/>
        <end position="1078"/>
    </location>
</feature>
<proteinExistence type="predicted"/>
<evidence type="ECO:0000313" key="15">
    <source>
        <dbReference type="Proteomes" id="UP000094389"/>
    </source>
</evidence>
<dbReference type="PROSITE" id="PS50110">
    <property type="entry name" value="RESPONSE_REGULATORY"/>
    <property type="match status" value="1"/>
</dbReference>
<gene>
    <name evidence="14" type="ORF">CYBJADRAFT_165331</name>
</gene>
<feature type="region of interest" description="Disordered" evidence="11">
    <location>
        <begin position="479"/>
        <end position="501"/>
    </location>
</feature>
<evidence type="ECO:0000256" key="7">
    <source>
        <dbReference type="ARBA" id="ARBA00022840"/>
    </source>
</evidence>
<evidence type="ECO:0000256" key="10">
    <source>
        <dbReference type="PROSITE-ProRule" id="PRU00169"/>
    </source>
</evidence>
<dbReference type="GO" id="GO:0004674">
    <property type="term" value="F:protein serine/threonine kinase activity"/>
    <property type="evidence" value="ECO:0007669"/>
    <property type="project" value="UniProtKB-KW"/>
</dbReference>
<accession>A0A1E4S8Z4</accession>
<name>A0A1E4S8Z4_CYBJN</name>
<feature type="region of interest" description="Disordered" evidence="11">
    <location>
        <begin position="897"/>
        <end position="934"/>
    </location>
</feature>
<feature type="compositionally biased region" description="Low complexity" evidence="11">
    <location>
        <begin position="1230"/>
        <end position="1250"/>
    </location>
</feature>
<dbReference type="PROSITE" id="PS00108">
    <property type="entry name" value="PROTEIN_KINASE_ST"/>
    <property type="match status" value="1"/>
</dbReference>
<keyword evidence="4" id="KW-0808">Transferase</keyword>
<evidence type="ECO:0000256" key="5">
    <source>
        <dbReference type="ARBA" id="ARBA00022741"/>
    </source>
</evidence>
<keyword evidence="3" id="KW-0597">Phosphoprotein</keyword>